<keyword evidence="7" id="KW-0449">Lipoprotein</keyword>
<dbReference type="EMBL" id="FNDE01000014">
    <property type="protein sequence ID" value="SDH16161.1"/>
    <property type="molecule type" value="Genomic_DNA"/>
</dbReference>
<dbReference type="RefSeq" id="WP_091260464.1">
    <property type="nucleotide sequence ID" value="NZ_FNDE01000014.1"/>
</dbReference>
<dbReference type="PANTHER" id="PTHR35789:SF1">
    <property type="entry name" value="SPORE GERMINATION PROTEIN B3"/>
    <property type="match status" value="1"/>
</dbReference>
<evidence type="ECO:0000313" key="10">
    <source>
        <dbReference type="EMBL" id="SDH16161.1"/>
    </source>
</evidence>
<organism evidence="10 11">
    <name type="scientific">Aneurinibacillus thermoaerophilus</name>
    <dbReference type="NCBI Taxonomy" id="143495"/>
    <lineage>
        <taxon>Bacteria</taxon>
        <taxon>Bacillati</taxon>
        <taxon>Bacillota</taxon>
        <taxon>Bacilli</taxon>
        <taxon>Bacillales</taxon>
        <taxon>Paenibacillaceae</taxon>
        <taxon>Aneurinibacillus group</taxon>
        <taxon>Aneurinibacillus</taxon>
    </lineage>
</organism>
<keyword evidence="4" id="KW-0732">Signal</keyword>
<dbReference type="AlphaFoldDB" id="A0A1G8A5K8"/>
<name>A0A1G8A5K8_ANETH</name>
<dbReference type="Proteomes" id="UP000198956">
    <property type="component" value="Unassembled WGS sequence"/>
</dbReference>
<evidence type="ECO:0000256" key="2">
    <source>
        <dbReference type="ARBA" id="ARBA00007886"/>
    </source>
</evidence>
<keyword evidence="6" id="KW-0564">Palmitate</keyword>
<evidence type="ECO:0000256" key="3">
    <source>
        <dbReference type="ARBA" id="ARBA00022544"/>
    </source>
</evidence>
<comment type="subcellular location">
    <subcellularLocation>
        <location evidence="1">Membrane</location>
        <topology evidence="1">Lipid-anchor</topology>
    </subcellularLocation>
</comment>
<feature type="domain" description="Spore germination GerAC-like C-terminal" evidence="8">
    <location>
        <begin position="223"/>
        <end position="386"/>
    </location>
</feature>
<dbReference type="GO" id="GO:0016020">
    <property type="term" value="C:membrane"/>
    <property type="evidence" value="ECO:0007669"/>
    <property type="project" value="UniProtKB-SubCell"/>
</dbReference>
<dbReference type="OrthoDB" id="2370124at2"/>
<dbReference type="InterPro" id="IPR008844">
    <property type="entry name" value="Spore_GerAC-like"/>
</dbReference>
<evidence type="ECO:0000256" key="1">
    <source>
        <dbReference type="ARBA" id="ARBA00004635"/>
    </source>
</evidence>
<feature type="domain" description="Spore germination protein N-terminal" evidence="9">
    <location>
        <begin position="27"/>
        <end position="203"/>
    </location>
</feature>
<keyword evidence="5" id="KW-0472">Membrane</keyword>
<reference evidence="10 11" key="1">
    <citation type="submission" date="2016-10" db="EMBL/GenBank/DDBJ databases">
        <authorList>
            <person name="de Groot N.N."/>
        </authorList>
    </citation>
    <scope>NUCLEOTIDE SEQUENCE [LARGE SCALE GENOMIC DNA]</scope>
    <source>
        <strain evidence="10 11">L 420-91</strain>
    </source>
</reference>
<proteinExistence type="inferred from homology"/>
<sequence>MKKWKRSFISAITLISFAVILLTGCWDYRELERRAIIVGLGIEELPPERFAGKEMRMYQVIVQVVEAASASGQMGMGTQTGQQPKGYTNFIFKTPSIANGIEQITTQSDRFPILSHLQMIAVGEKVSEKGLNELFDFFSRFPQMRRHTEIIMTTGPITEYFTIPSVSEPTPSLHIAEITDSVQKTLIMPESNLGTVSKSVRSNTPFFLLTASINKRKQIVINQATVFQNFKKMGILSKNDIQNLSILHGEIERGVLNFPCYAGKKVGLQILKGKNNIRPTMKNNRPHITFQIELDTELMEYQCLGASFDKPNQLERAERIYSDILEKRLHKTIETLKKKYKADVFRLTTRLKNHPDMYKQIRKQPKTFFEQLTIDVNVDLKIRNIGDSLKTPHYKLKK</sequence>
<dbReference type="PROSITE" id="PS51257">
    <property type="entry name" value="PROKAR_LIPOPROTEIN"/>
    <property type="match status" value="1"/>
</dbReference>
<evidence type="ECO:0000256" key="6">
    <source>
        <dbReference type="ARBA" id="ARBA00023139"/>
    </source>
</evidence>
<keyword evidence="3" id="KW-0309">Germination</keyword>
<dbReference type="InterPro" id="IPR046953">
    <property type="entry name" value="Spore_GerAC-like_C"/>
</dbReference>
<dbReference type="GO" id="GO:0009847">
    <property type="term" value="P:spore germination"/>
    <property type="evidence" value="ECO:0007669"/>
    <property type="project" value="InterPro"/>
</dbReference>
<evidence type="ECO:0000256" key="4">
    <source>
        <dbReference type="ARBA" id="ARBA00022729"/>
    </source>
</evidence>
<dbReference type="InterPro" id="IPR038501">
    <property type="entry name" value="Spore_GerAC_C_sf"/>
</dbReference>
<dbReference type="InterPro" id="IPR057336">
    <property type="entry name" value="GerAC_N"/>
</dbReference>
<dbReference type="Pfam" id="PF05504">
    <property type="entry name" value="Spore_GerAC"/>
    <property type="match status" value="1"/>
</dbReference>
<evidence type="ECO:0000256" key="7">
    <source>
        <dbReference type="ARBA" id="ARBA00023288"/>
    </source>
</evidence>
<accession>A0A1G8A5K8</accession>
<dbReference type="NCBIfam" id="TIGR02887">
    <property type="entry name" value="spore_ger_x_C"/>
    <property type="match status" value="1"/>
</dbReference>
<evidence type="ECO:0000259" key="9">
    <source>
        <dbReference type="Pfam" id="PF25198"/>
    </source>
</evidence>
<evidence type="ECO:0000256" key="5">
    <source>
        <dbReference type="ARBA" id="ARBA00023136"/>
    </source>
</evidence>
<gene>
    <name evidence="10" type="ORF">SAMN04489735_101420</name>
</gene>
<protein>
    <submittedName>
        <fullName evidence="10">Germination protein, Ger(X)C family</fullName>
    </submittedName>
</protein>
<evidence type="ECO:0000313" key="11">
    <source>
        <dbReference type="Proteomes" id="UP000198956"/>
    </source>
</evidence>
<dbReference type="Gene3D" id="3.30.300.210">
    <property type="entry name" value="Nutrient germinant receptor protein C, domain 3"/>
    <property type="match status" value="1"/>
</dbReference>
<dbReference type="Pfam" id="PF25198">
    <property type="entry name" value="Spore_GerAC_N"/>
    <property type="match status" value="1"/>
</dbReference>
<dbReference type="PANTHER" id="PTHR35789">
    <property type="entry name" value="SPORE GERMINATION PROTEIN B3"/>
    <property type="match status" value="1"/>
</dbReference>
<comment type="similarity">
    <text evidence="2">Belongs to the GerABKC lipoprotein family.</text>
</comment>
<evidence type="ECO:0000259" key="8">
    <source>
        <dbReference type="Pfam" id="PF05504"/>
    </source>
</evidence>